<keyword evidence="3" id="KW-0949">S-adenosyl-L-methionine</keyword>
<keyword evidence="2 4" id="KW-0808">Transferase</keyword>
<dbReference type="PANTHER" id="PTHR43167:SF1">
    <property type="entry name" value="PUTATIVE (AFU_ORTHOLOGUE AFUA_6G01830)-RELATED"/>
    <property type="match status" value="1"/>
</dbReference>
<gene>
    <name evidence="4" type="ORF">HH308_06915</name>
</gene>
<dbReference type="AlphaFoldDB" id="A0A848KPH8"/>
<accession>A0A848KPH8</accession>
<proteinExistence type="predicted"/>
<protein>
    <submittedName>
        <fullName evidence="4">Methyltransferase</fullName>
    </submittedName>
</protein>
<dbReference type="PANTHER" id="PTHR43167">
    <property type="entry name" value="PUTATIVE (AFU_ORTHOLOGUE AFUA_6G01830)-RELATED"/>
    <property type="match status" value="1"/>
</dbReference>
<dbReference type="InterPro" id="IPR002935">
    <property type="entry name" value="SAM_O-MeTrfase"/>
</dbReference>
<comment type="caution">
    <text evidence="4">The sequence shown here is derived from an EMBL/GenBank/DDBJ whole genome shotgun (WGS) entry which is preliminary data.</text>
</comment>
<dbReference type="Proteomes" id="UP000550729">
    <property type="component" value="Unassembled WGS sequence"/>
</dbReference>
<evidence type="ECO:0000313" key="5">
    <source>
        <dbReference type="Proteomes" id="UP000550729"/>
    </source>
</evidence>
<dbReference type="Pfam" id="PF13578">
    <property type="entry name" value="Methyltransf_24"/>
    <property type="match status" value="1"/>
</dbReference>
<dbReference type="SUPFAM" id="SSF53335">
    <property type="entry name" value="S-adenosyl-L-methionine-dependent methyltransferases"/>
    <property type="match status" value="1"/>
</dbReference>
<evidence type="ECO:0000256" key="2">
    <source>
        <dbReference type="ARBA" id="ARBA00022679"/>
    </source>
</evidence>
<dbReference type="RefSeq" id="WP_170193441.1">
    <property type="nucleotide sequence ID" value="NZ_JABBNB010000005.1"/>
</dbReference>
<keyword evidence="1 4" id="KW-0489">Methyltransferase</keyword>
<dbReference type="PROSITE" id="PS51682">
    <property type="entry name" value="SAM_OMT_I"/>
    <property type="match status" value="1"/>
</dbReference>
<organism evidence="4 5">
    <name type="scientific">Gordonia asplenii</name>
    <dbReference type="NCBI Taxonomy" id="2725283"/>
    <lineage>
        <taxon>Bacteria</taxon>
        <taxon>Bacillati</taxon>
        <taxon>Actinomycetota</taxon>
        <taxon>Actinomycetes</taxon>
        <taxon>Mycobacteriales</taxon>
        <taxon>Gordoniaceae</taxon>
        <taxon>Gordonia</taxon>
    </lineage>
</organism>
<evidence type="ECO:0000256" key="3">
    <source>
        <dbReference type="ARBA" id="ARBA00022691"/>
    </source>
</evidence>
<dbReference type="EMBL" id="JABBNB010000005">
    <property type="protein sequence ID" value="NMO00944.1"/>
    <property type="molecule type" value="Genomic_DNA"/>
</dbReference>
<dbReference type="Gene3D" id="3.40.50.150">
    <property type="entry name" value="Vaccinia Virus protein VP39"/>
    <property type="match status" value="1"/>
</dbReference>
<dbReference type="InterPro" id="IPR029063">
    <property type="entry name" value="SAM-dependent_MTases_sf"/>
</dbReference>
<keyword evidence="5" id="KW-1185">Reference proteome</keyword>
<evidence type="ECO:0000256" key="1">
    <source>
        <dbReference type="ARBA" id="ARBA00022603"/>
    </source>
</evidence>
<dbReference type="GO" id="GO:0032259">
    <property type="term" value="P:methylation"/>
    <property type="evidence" value="ECO:0007669"/>
    <property type="project" value="UniProtKB-KW"/>
</dbReference>
<dbReference type="GO" id="GO:0008171">
    <property type="term" value="F:O-methyltransferase activity"/>
    <property type="evidence" value="ECO:0007669"/>
    <property type="project" value="InterPro"/>
</dbReference>
<sequence>MTSTLDSEPISALISDLYEKAQHSHPARHAMHRDASATVQERADAAEDLYLPIDPQTGRLLYSLVRATRPAVVVEFGTSYGISTLHLAAAVRDNGIGHVYTTETSAKKIAAARATFVDAGLDDVITVLDGDARQTLRTVADPIGFVLLDGWKDLYLPILELLEPLLRPGALIAADNAESDSAAPYLTYVRDCANGYTSFNFPAKQHDSMELSSRN</sequence>
<reference evidence="4 5" key="1">
    <citation type="submission" date="2020-04" db="EMBL/GenBank/DDBJ databases">
        <title>Gordonia sp. nov. TBRC 11910.</title>
        <authorList>
            <person name="Suriyachadkun C."/>
        </authorList>
    </citation>
    <scope>NUCLEOTIDE SEQUENCE [LARGE SCALE GENOMIC DNA]</scope>
    <source>
        <strain evidence="4 5">TBRC 11910</strain>
    </source>
</reference>
<evidence type="ECO:0000313" key="4">
    <source>
        <dbReference type="EMBL" id="NMO00944.1"/>
    </source>
</evidence>
<name>A0A848KPH8_9ACTN</name>